<feature type="compositionally biased region" description="Polar residues" evidence="1">
    <location>
        <begin position="1"/>
        <end position="11"/>
    </location>
</feature>
<proteinExistence type="predicted"/>
<organism evidence="2 3">
    <name type="scientific">Melaminivora alkalimesophila</name>
    <dbReference type="NCBI Taxonomy" id="1165852"/>
    <lineage>
        <taxon>Bacteria</taxon>
        <taxon>Pseudomonadati</taxon>
        <taxon>Pseudomonadota</taxon>
        <taxon>Betaproteobacteria</taxon>
        <taxon>Burkholderiales</taxon>
        <taxon>Comamonadaceae</taxon>
        <taxon>Melaminivora</taxon>
    </lineage>
</organism>
<name>A0A317RFR3_9BURK</name>
<comment type="caution">
    <text evidence="2">The sequence shown here is derived from an EMBL/GenBank/DDBJ whole genome shotgun (WGS) entry which is preliminary data.</text>
</comment>
<accession>A0A317RFR3</accession>
<keyword evidence="3" id="KW-1185">Reference proteome</keyword>
<evidence type="ECO:0000256" key="1">
    <source>
        <dbReference type="SAM" id="MobiDB-lite"/>
    </source>
</evidence>
<dbReference type="EMBL" id="QGUB01000001">
    <property type="protein sequence ID" value="PWW48928.1"/>
    <property type="molecule type" value="Genomic_DNA"/>
</dbReference>
<dbReference type="AlphaFoldDB" id="A0A317RFR3"/>
<sequence>MNDKTPTSTPEAQRPDASRRRMLLRGGAVARWPAA</sequence>
<reference evidence="2 3" key="1">
    <citation type="submission" date="2018-05" db="EMBL/GenBank/DDBJ databases">
        <title>Genomic Encyclopedia of Type Strains, Phase IV (KMG-IV): sequencing the most valuable type-strain genomes for metagenomic binning, comparative biology and taxonomic classification.</title>
        <authorList>
            <person name="Goeker M."/>
        </authorList>
    </citation>
    <scope>NUCLEOTIDE SEQUENCE [LARGE SCALE GENOMIC DNA]</scope>
    <source>
        <strain evidence="2 3">DSM 26006</strain>
    </source>
</reference>
<gene>
    <name evidence="2" type="ORF">DFR36_101439</name>
</gene>
<feature type="region of interest" description="Disordered" evidence="1">
    <location>
        <begin position="1"/>
        <end position="20"/>
    </location>
</feature>
<evidence type="ECO:0000313" key="3">
    <source>
        <dbReference type="Proteomes" id="UP000246483"/>
    </source>
</evidence>
<protein>
    <submittedName>
        <fullName evidence="2">Uncharacterized protein</fullName>
    </submittedName>
</protein>
<dbReference type="Proteomes" id="UP000246483">
    <property type="component" value="Unassembled WGS sequence"/>
</dbReference>
<evidence type="ECO:0000313" key="2">
    <source>
        <dbReference type="EMBL" id="PWW48928.1"/>
    </source>
</evidence>